<comment type="caution">
    <text evidence="5">The sequence shown here is derived from an EMBL/GenBank/DDBJ whole genome shotgun (WGS) entry which is preliminary data.</text>
</comment>
<keyword evidence="2 3" id="KW-0378">Hydrolase</keyword>
<dbReference type="Proteomes" id="UP000230273">
    <property type="component" value="Unassembled WGS sequence"/>
</dbReference>
<dbReference type="PROSITE" id="PS51462">
    <property type="entry name" value="NUDIX"/>
    <property type="match status" value="1"/>
</dbReference>
<dbReference type="InterPro" id="IPR000086">
    <property type="entry name" value="NUDIX_hydrolase_dom"/>
</dbReference>
<evidence type="ECO:0000313" key="5">
    <source>
        <dbReference type="EMBL" id="PIP23410.1"/>
    </source>
</evidence>
<dbReference type="PROSITE" id="PS00893">
    <property type="entry name" value="NUDIX_BOX"/>
    <property type="match status" value="1"/>
</dbReference>
<evidence type="ECO:0000313" key="6">
    <source>
        <dbReference type="Proteomes" id="UP000230273"/>
    </source>
</evidence>
<dbReference type="InterPro" id="IPR020476">
    <property type="entry name" value="Nudix_hydrolase"/>
</dbReference>
<dbReference type="InterPro" id="IPR015797">
    <property type="entry name" value="NUDIX_hydrolase-like_dom_sf"/>
</dbReference>
<feature type="domain" description="Nudix hydrolase" evidence="4">
    <location>
        <begin position="6"/>
        <end position="136"/>
    </location>
</feature>
<dbReference type="InterPro" id="IPR020084">
    <property type="entry name" value="NUDIX_hydrolase_CS"/>
</dbReference>
<evidence type="ECO:0000256" key="3">
    <source>
        <dbReference type="RuleBase" id="RU003476"/>
    </source>
</evidence>
<dbReference type="PRINTS" id="PR00502">
    <property type="entry name" value="NUDIXFAMILY"/>
</dbReference>
<dbReference type="PANTHER" id="PTHR43046">
    <property type="entry name" value="GDP-MANNOSE MANNOSYL HYDROLASE"/>
    <property type="match status" value="1"/>
</dbReference>
<organism evidence="5 6">
    <name type="scientific">Candidatus Nealsonbacteria bacterium CG23_combo_of_CG06-09_8_20_14_all_38_19</name>
    <dbReference type="NCBI Taxonomy" id="1974721"/>
    <lineage>
        <taxon>Bacteria</taxon>
        <taxon>Candidatus Nealsoniibacteriota</taxon>
    </lineage>
</organism>
<evidence type="ECO:0000256" key="2">
    <source>
        <dbReference type="ARBA" id="ARBA00022801"/>
    </source>
</evidence>
<dbReference type="Gene3D" id="3.90.79.10">
    <property type="entry name" value="Nucleoside Triphosphate Pyrophosphohydrolase"/>
    <property type="match status" value="1"/>
</dbReference>
<comment type="cofactor">
    <cofactor evidence="1">
        <name>Mg(2+)</name>
        <dbReference type="ChEBI" id="CHEBI:18420"/>
    </cofactor>
</comment>
<dbReference type="SUPFAM" id="SSF55811">
    <property type="entry name" value="Nudix"/>
    <property type="match status" value="1"/>
</dbReference>
<dbReference type="GO" id="GO:0016787">
    <property type="term" value="F:hydrolase activity"/>
    <property type="evidence" value="ECO:0007669"/>
    <property type="project" value="UniProtKB-KW"/>
</dbReference>
<dbReference type="AlphaFoldDB" id="A0A2G9YW17"/>
<accession>A0A2G9YW17</accession>
<protein>
    <submittedName>
        <fullName evidence="5">ADP-ribose pyrophosphatase</fullName>
    </submittedName>
</protein>
<evidence type="ECO:0000256" key="1">
    <source>
        <dbReference type="ARBA" id="ARBA00001946"/>
    </source>
</evidence>
<evidence type="ECO:0000259" key="4">
    <source>
        <dbReference type="PROSITE" id="PS51462"/>
    </source>
</evidence>
<gene>
    <name evidence="5" type="ORF">COX36_03500</name>
</gene>
<sequence>MPNQYKNQIEVTIRAVICKDDEILVCKYREKDYCFFPGGHLEFGEKADEALIREMKEEAGLELTNCNFIGALENFFIEDDEDHHEIILAFEGSVYDGKLESLEDHLDFFWKDTNELVKGNILPLALSRAIIKWLEDKKPFWESQIN</sequence>
<name>A0A2G9YW17_9BACT</name>
<dbReference type="EMBL" id="PCRP01000057">
    <property type="protein sequence ID" value="PIP23410.1"/>
    <property type="molecule type" value="Genomic_DNA"/>
</dbReference>
<proteinExistence type="inferred from homology"/>
<dbReference type="PANTHER" id="PTHR43046:SF14">
    <property type="entry name" value="MUTT_NUDIX FAMILY PROTEIN"/>
    <property type="match status" value="1"/>
</dbReference>
<dbReference type="Pfam" id="PF00293">
    <property type="entry name" value="NUDIX"/>
    <property type="match status" value="1"/>
</dbReference>
<comment type="similarity">
    <text evidence="3">Belongs to the Nudix hydrolase family.</text>
</comment>
<reference evidence="5 6" key="1">
    <citation type="submission" date="2017-09" db="EMBL/GenBank/DDBJ databases">
        <title>Depth-based differentiation of microbial function through sediment-hosted aquifers and enrichment of novel symbionts in the deep terrestrial subsurface.</title>
        <authorList>
            <person name="Probst A.J."/>
            <person name="Ladd B."/>
            <person name="Jarett J.K."/>
            <person name="Geller-Mcgrath D.E."/>
            <person name="Sieber C.M."/>
            <person name="Emerson J.B."/>
            <person name="Anantharaman K."/>
            <person name="Thomas B.C."/>
            <person name="Malmstrom R."/>
            <person name="Stieglmeier M."/>
            <person name="Klingl A."/>
            <person name="Woyke T."/>
            <person name="Ryan C.M."/>
            <person name="Banfield J.F."/>
        </authorList>
    </citation>
    <scope>NUCLEOTIDE SEQUENCE [LARGE SCALE GENOMIC DNA]</scope>
    <source>
        <strain evidence="5">CG23_combo_of_CG06-09_8_20_14_all_38_19</strain>
    </source>
</reference>